<evidence type="ECO:0000256" key="3">
    <source>
        <dbReference type="ARBA" id="ARBA00022475"/>
    </source>
</evidence>
<accession>A0A372MFZ6</accession>
<comment type="caution">
    <text evidence="10">The sequence shown here is derived from an EMBL/GenBank/DDBJ whole genome shotgun (WGS) entry which is preliminary data.</text>
</comment>
<keyword evidence="5 8" id="KW-0812">Transmembrane</keyword>
<gene>
    <name evidence="10" type="ORF">DYP60_07630</name>
</gene>
<feature type="domain" description="Phosphotransferase system EIIC" evidence="9">
    <location>
        <begin position="19"/>
        <end position="339"/>
    </location>
</feature>
<evidence type="ECO:0000256" key="2">
    <source>
        <dbReference type="ARBA" id="ARBA00022448"/>
    </source>
</evidence>
<dbReference type="Proteomes" id="UP000264002">
    <property type="component" value="Unassembled WGS sequence"/>
</dbReference>
<reference evidence="10 11" key="2">
    <citation type="submission" date="2018-09" db="EMBL/GenBank/DDBJ databases">
        <title>Genome of Sphaerochaeta halotolerans strain 4-11.</title>
        <authorList>
            <person name="Nazina T.N."/>
            <person name="Sokolova D.S."/>
        </authorList>
    </citation>
    <scope>NUCLEOTIDE SEQUENCE [LARGE SCALE GENOMIC DNA]</scope>
    <source>
        <strain evidence="10 11">4-11</strain>
    </source>
</reference>
<feature type="transmembrane region" description="Helical" evidence="8">
    <location>
        <begin position="171"/>
        <end position="199"/>
    </location>
</feature>
<evidence type="ECO:0000259" key="9">
    <source>
        <dbReference type="Pfam" id="PF13303"/>
    </source>
</evidence>
<keyword evidence="11" id="KW-1185">Reference proteome</keyword>
<keyword evidence="6 8" id="KW-1133">Transmembrane helix</keyword>
<dbReference type="GO" id="GO:0009401">
    <property type="term" value="P:phosphoenolpyruvate-dependent sugar phosphotransferase system"/>
    <property type="evidence" value="ECO:0007669"/>
    <property type="project" value="InterPro"/>
</dbReference>
<evidence type="ECO:0000313" key="11">
    <source>
        <dbReference type="Proteomes" id="UP000264002"/>
    </source>
</evidence>
<reference evidence="11" key="1">
    <citation type="submission" date="2018-08" db="EMBL/GenBank/DDBJ databases">
        <authorList>
            <person name="Grouzdev D.S."/>
            <person name="Krutkina M.S."/>
        </authorList>
    </citation>
    <scope>NUCLEOTIDE SEQUENCE [LARGE SCALE GENOMIC DNA]</scope>
    <source>
        <strain evidence="11">4-11</strain>
    </source>
</reference>
<name>A0A372MFZ6_9SPIR</name>
<evidence type="ECO:0000256" key="7">
    <source>
        <dbReference type="ARBA" id="ARBA00023136"/>
    </source>
</evidence>
<keyword evidence="2" id="KW-0813">Transport</keyword>
<keyword evidence="7 8" id="KW-0472">Membrane</keyword>
<evidence type="ECO:0000256" key="6">
    <source>
        <dbReference type="ARBA" id="ARBA00022989"/>
    </source>
</evidence>
<dbReference type="InterPro" id="IPR003352">
    <property type="entry name" value="PTS_EIIC"/>
</dbReference>
<dbReference type="GO" id="GO:0008982">
    <property type="term" value="F:protein-N(PI)-phosphohistidine-sugar phosphotransferase activity"/>
    <property type="evidence" value="ECO:0007669"/>
    <property type="project" value="InterPro"/>
</dbReference>
<keyword evidence="4 10" id="KW-0762">Sugar transport</keyword>
<organism evidence="10 11">
    <name type="scientific">Sphaerochaeta halotolerans</name>
    <dbReference type="NCBI Taxonomy" id="2293840"/>
    <lineage>
        <taxon>Bacteria</taxon>
        <taxon>Pseudomonadati</taxon>
        <taxon>Spirochaetota</taxon>
        <taxon>Spirochaetia</taxon>
        <taxon>Spirochaetales</taxon>
        <taxon>Sphaerochaetaceae</taxon>
        <taxon>Sphaerochaeta</taxon>
    </lineage>
</organism>
<evidence type="ECO:0000313" key="10">
    <source>
        <dbReference type="EMBL" id="RFU94719.1"/>
    </source>
</evidence>
<dbReference type="GO" id="GO:0005886">
    <property type="term" value="C:plasma membrane"/>
    <property type="evidence" value="ECO:0007669"/>
    <property type="project" value="UniProtKB-SubCell"/>
</dbReference>
<evidence type="ECO:0000256" key="4">
    <source>
        <dbReference type="ARBA" id="ARBA00022597"/>
    </source>
</evidence>
<evidence type="ECO:0000256" key="5">
    <source>
        <dbReference type="ARBA" id="ARBA00022692"/>
    </source>
</evidence>
<dbReference type="RefSeq" id="WP_117330414.1">
    <property type="nucleotide sequence ID" value="NZ_QUWK01000007.1"/>
</dbReference>
<keyword evidence="3" id="KW-1003">Cell membrane</keyword>
<feature type="transmembrane region" description="Helical" evidence="8">
    <location>
        <begin position="305"/>
        <end position="327"/>
    </location>
</feature>
<protein>
    <submittedName>
        <fullName evidence="10">PTS sugar transporter subunit IIC</fullName>
    </submittedName>
</protein>
<dbReference type="Pfam" id="PF13303">
    <property type="entry name" value="PTS_EIIC_2"/>
    <property type="match status" value="1"/>
</dbReference>
<comment type="subcellular location">
    <subcellularLocation>
        <location evidence="1">Cell membrane</location>
        <topology evidence="1">Multi-pass membrane protein</topology>
    </subcellularLocation>
</comment>
<evidence type="ECO:0000256" key="8">
    <source>
        <dbReference type="SAM" id="Phobius"/>
    </source>
</evidence>
<feature type="transmembrane region" description="Helical" evidence="8">
    <location>
        <begin position="206"/>
        <end position="227"/>
    </location>
</feature>
<dbReference type="EMBL" id="QUWK01000007">
    <property type="protein sequence ID" value="RFU94719.1"/>
    <property type="molecule type" value="Genomic_DNA"/>
</dbReference>
<feature type="transmembrane region" description="Helical" evidence="8">
    <location>
        <begin position="130"/>
        <end position="151"/>
    </location>
</feature>
<proteinExistence type="predicted"/>
<sequence>MTEGTVSSEGRQVGGYITRVLSGMAQGLFASLIIGLIIKQIGHYSSILLLEHIGMVAQYLTGPAIGTGVAIAVGATPLGVLGSAVAGAIGAGTFIFADGVTLALGEPVGAMLAGLAAAESAKKVAGKTGVDILIVPLATILIGSLVGYFIAPPIAALMHYIGAFINSLTMLYPLPMGILVSTVVGMVLTLPISSAAICISLGLDGLAAGAAVVGCSCQMIGFAVSSYKENKLGGLLSQGLGTSMIQIPNIWKNPLIWIPPTLTSAILGPISTVVFKMENNSAGAGMGTSGLVGQFNAIAVMGLDAWPVVLLMHFLLPAIITLLFSMIMRKKGWIKEGDMLLTLR</sequence>
<feature type="transmembrane region" description="Helical" evidence="8">
    <location>
        <begin position="59"/>
        <end position="89"/>
    </location>
</feature>
<feature type="transmembrane region" description="Helical" evidence="8">
    <location>
        <begin position="20"/>
        <end position="38"/>
    </location>
</feature>
<dbReference type="AlphaFoldDB" id="A0A372MFZ6"/>
<evidence type="ECO:0000256" key="1">
    <source>
        <dbReference type="ARBA" id="ARBA00004651"/>
    </source>
</evidence>